<protein>
    <submittedName>
        <fullName evidence="4">Prepilin-type N-terminal cleavage/methylation domain-containing protein</fullName>
    </submittedName>
</protein>
<accession>A0A934W7N9</accession>
<keyword evidence="3" id="KW-0812">Transmembrane</keyword>
<evidence type="ECO:0000313" key="4">
    <source>
        <dbReference type="EMBL" id="MBK4735823.1"/>
    </source>
</evidence>
<evidence type="ECO:0000256" key="3">
    <source>
        <dbReference type="SAM" id="Phobius"/>
    </source>
</evidence>
<organism evidence="4 5">
    <name type="scientific">Noviherbaspirillum pedocola</name>
    <dbReference type="NCBI Taxonomy" id="2801341"/>
    <lineage>
        <taxon>Bacteria</taxon>
        <taxon>Pseudomonadati</taxon>
        <taxon>Pseudomonadota</taxon>
        <taxon>Betaproteobacteria</taxon>
        <taxon>Burkholderiales</taxon>
        <taxon>Oxalobacteraceae</taxon>
        <taxon>Noviherbaspirillum</taxon>
    </lineage>
</organism>
<dbReference type="PROSITE" id="PS00409">
    <property type="entry name" value="PROKAR_NTER_METHYL"/>
    <property type="match status" value="1"/>
</dbReference>
<dbReference type="GO" id="GO:0015627">
    <property type="term" value="C:type II protein secretion system complex"/>
    <property type="evidence" value="ECO:0007669"/>
    <property type="project" value="InterPro"/>
</dbReference>
<evidence type="ECO:0000313" key="5">
    <source>
        <dbReference type="Proteomes" id="UP000622890"/>
    </source>
</evidence>
<dbReference type="PRINTS" id="PR00813">
    <property type="entry name" value="BCTERIALGSPG"/>
</dbReference>
<feature type="region of interest" description="Disordered" evidence="2">
    <location>
        <begin position="87"/>
        <end position="119"/>
    </location>
</feature>
<dbReference type="NCBIfam" id="TIGR02532">
    <property type="entry name" value="IV_pilin_GFxxxE"/>
    <property type="match status" value="1"/>
</dbReference>
<gene>
    <name evidence="4" type="ORF">JJB74_14475</name>
</gene>
<sequence length="119" mass="13438">MHPAKPRGGFTLIEMVMVVALIGLLLSIAVPRYFHTLDQAKAQVQQQNLATLRDAIDKYFGDRGRYPDTLDDLVKQHYLRSIPVDPLTGKPDWTVRPPEDTQKGMVYDVASAHEEPKPQ</sequence>
<dbReference type="InterPro" id="IPR045584">
    <property type="entry name" value="Pilin-like"/>
</dbReference>
<proteinExistence type="predicted"/>
<evidence type="ECO:0000256" key="2">
    <source>
        <dbReference type="SAM" id="MobiDB-lite"/>
    </source>
</evidence>
<keyword evidence="3" id="KW-1133">Transmembrane helix</keyword>
<comment type="caution">
    <text evidence="4">The sequence shown here is derived from an EMBL/GenBank/DDBJ whole genome shotgun (WGS) entry which is preliminary data.</text>
</comment>
<keyword evidence="5" id="KW-1185">Reference proteome</keyword>
<feature type="transmembrane region" description="Helical" evidence="3">
    <location>
        <begin position="12"/>
        <end position="34"/>
    </location>
</feature>
<reference evidence="4" key="1">
    <citation type="submission" date="2021-01" db="EMBL/GenBank/DDBJ databases">
        <title>Genome sequence of strain Noviherbaspirillum sp. DKR-6.</title>
        <authorList>
            <person name="Chaudhary D.K."/>
        </authorList>
    </citation>
    <scope>NUCLEOTIDE SEQUENCE</scope>
    <source>
        <strain evidence="4">DKR-6</strain>
    </source>
</reference>
<dbReference type="Gene3D" id="3.30.700.10">
    <property type="entry name" value="Glycoprotein, Type 4 Pilin"/>
    <property type="match status" value="1"/>
</dbReference>
<dbReference type="InterPro" id="IPR012902">
    <property type="entry name" value="N_methyl_site"/>
</dbReference>
<dbReference type="Proteomes" id="UP000622890">
    <property type="component" value="Unassembled WGS sequence"/>
</dbReference>
<keyword evidence="3" id="KW-0472">Membrane</keyword>
<dbReference type="InterPro" id="IPR000983">
    <property type="entry name" value="Bac_GSPG_pilin"/>
</dbReference>
<dbReference type="AlphaFoldDB" id="A0A934W7N9"/>
<keyword evidence="1" id="KW-0488">Methylation</keyword>
<evidence type="ECO:0000256" key="1">
    <source>
        <dbReference type="ARBA" id="ARBA00022481"/>
    </source>
</evidence>
<dbReference type="SUPFAM" id="SSF54523">
    <property type="entry name" value="Pili subunits"/>
    <property type="match status" value="1"/>
</dbReference>
<dbReference type="GO" id="GO:0015628">
    <property type="term" value="P:protein secretion by the type II secretion system"/>
    <property type="evidence" value="ECO:0007669"/>
    <property type="project" value="InterPro"/>
</dbReference>
<dbReference type="RefSeq" id="WP_200592623.1">
    <property type="nucleotide sequence ID" value="NZ_JAEPBG010000005.1"/>
</dbReference>
<name>A0A934W7N9_9BURK</name>
<dbReference type="Pfam" id="PF07963">
    <property type="entry name" value="N_methyl"/>
    <property type="match status" value="1"/>
</dbReference>
<dbReference type="EMBL" id="JAEPBG010000005">
    <property type="protein sequence ID" value="MBK4735823.1"/>
    <property type="molecule type" value="Genomic_DNA"/>
</dbReference>